<dbReference type="OrthoDB" id="2402625at2759"/>
<sequence length="131" mass="14532">MLLKKLYNAVTGQKGIDSDVIVSYANVNGHYDSFRDSLKKTVLSVIGRFKVSSQSKIPYIISSEIEWSYAARCNRRTICNDELSRFQQEKKSGPFASPSTSSHTKPSAIDLTNLTDQIRGNKPVPNSTSSN</sequence>
<organism evidence="2 3">
    <name type="scientific">Gigaspora rosea</name>
    <dbReference type="NCBI Taxonomy" id="44941"/>
    <lineage>
        <taxon>Eukaryota</taxon>
        <taxon>Fungi</taxon>
        <taxon>Fungi incertae sedis</taxon>
        <taxon>Mucoromycota</taxon>
        <taxon>Glomeromycotina</taxon>
        <taxon>Glomeromycetes</taxon>
        <taxon>Diversisporales</taxon>
        <taxon>Gigasporaceae</taxon>
        <taxon>Gigaspora</taxon>
    </lineage>
</organism>
<evidence type="ECO:0000313" key="3">
    <source>
        <dbReference type="Proteomes" id="UP000266673"/>
    </source>
</evidence>
<comment type="caution">
    <text evidence="2">The sequence shown here is derived from an EMBL/GenBank/DDBJ whole genome shotgun (WGS) entry which is preliminary data.</text>
</comment>
<name>A0A397VDP0_9GLOM</name>
<feature type="region of interest" description="Disordered" evidence="1">
    <location>
        <begin position="89"/>
        <end position="131"/>
    </location>
</feature>
<proteinExistence type="predicted"/>
<keyword evidence="3" id="KW-1185">Reference proteome</keyword>
<accession>A0A397VDP0</accession>
<dbReference type="AlphaFoldDB" id="A0A397VDP0"/>
<dbReference type="EMBL" id="QKWP01000448">
    <property type="protein sequence ID" value="RIB19888.1"/>
    <property type="molecule type" value="Genomic_DNA"/>
</dbReference>
<evidence type="ECO:0000313" key="2">
    <source>
        <dbReference type="EMBL" id="RIB19888.1"/>
    </source>
</evidence>
<gene>
    <name evidence="2" type="ORF">C2G38_2180711</name>
</gene>
<dbReference type="Proteomes" id="UP000266673">
    <property type="component" value="Unassembled WGS sequence"/>
</dbReference>
<feature type="compositionally biased region" description="Polar residues" evidence="1">
    <location>
        <begin position="97"/>
        <end position="131"/>
    </location>
</feature>
<protein>
    <submittedName>
        <fullName evidence="2">Uncharacterized protein</fullName>
    </submittedName>
</protein>
<evidence type="ECO:0000256" key="1">
    <source>
        <dbReference type="SAM" id="MobiDB-lite"/>
    </source>
</evidence>
<reference evidence="2 3" key="1">
    <citation type="submission" date="2018-06" db="EMBL/GenBank/DDBJ databases">
        <title>Comparative genomics reveals the genomic features of Rhizophagus irregularis, R. cerebriforme, R. diaphanum and Gigaspora rosea, and their symbiotic lifestyle signature.</title>
        <authorList>
            <person name="Morin E."/>
            <person name="San Clemente H."/>
            <person name="Chen E.C.H."/>
            <person name="De La Providencia I."/>
            <person name="Hainaut M."/>
            <person name="Kuo A."/>
            <person name="Kohler A."/>
            <person name="Murat C."/>
            <person name="Tang N."/>
            <person name="Roy S."/>
            <person name="Loubradou J."/>
            <person name="Henrissat B."/>
            <person name="Grigoriev I.V."/>
            <person name="Corradi N."/>
            <person name="Roux C."/>
            <person name="Martin F.M."/>
        </authorList>
    </citation>
    <scope>NUCLEOTIDE SEQUENCE [LARGE SCALE GENOMIC DNA]</scope>
    <source>
        <strain evidence="2 3">DAOM 194757</strain>
    </source>
</reference>